<keyword evidence="10" id="KW-1185">Reference proteome</keyword>
<dbReference type="GO" id="GO:0016740">
    <property type="term" value="F:transferase activity"/>
    <property type="evidence" value="ECO:0007669"/>
    <property type="project" value="UniProtKB-KW"/>
</dbReference>
<dbReference type="InterPro" id="IPR005490">
    <property type="entry name" value="LD_TPept_cat_dom"/>
</dbReference>
<keyword evidence="3" id="KW-0808">Transferase</keyword>
<feature type="active site" description="Nucleophile" evidence="7">
    <location>
        <position position="424"/>
    </location>
</feature>
<evidence type="ECO:0000256" key="6">
    <source>
        <dbReference type="ARBA" id="ARBA00023316"/>
    </source>
</evidence>
<dbReference type="RefSeq" id="WP_135083487.1">
    <property type="nucleotide sequence ID" value="NZ_SPDV01000003.1"/>
</dbReference>
<dbReference type="Gene3D" id="1.10.101.10">
    <property type="entry name" value="PGBD-like superfamily/PGBD"/>
    <property type="match status" value="1"/>
</dbReference>
<evidence type="ECO:0000256" key="4">
    <source>
        <dbReference type="ARBA" id="ARBA00022960"/>
    </source>
</evidence>
<protein>
    <submittedName>
        <fullName evidence="9">Murein L,D-transpeptidase</fullName>
    </submittedName>
</protein>
<name>A0A4Y8ZYQ4_9SPHN</name>
<dbReference type="PANTHER" id="PTHR41533">
    <property type="entry name" value="L,D-TRANSPEPTIDASE HI_1667-RELATED"/>
    <property type="match status" value="1"/>
</dbReference>
<evidence type="ECO:0000256" key="7">
    <source>
        <dbReference type="PROSITE-ProRule" id="PRU01373"/>
    </source>
</evidence>
<dbReference type="EMBL" id="SPDV01000003">
    <property type="protein sequence ID" value="TFI59776.1"/>
    <property type="molecule type" value="Genomic_DNA"/>
</dbReference>
<dbReference type="PROSITE" id="PS52029">
    <property type="entry name" value="LD_TPASE"/>
    <property type="match status" value="1"/>
</dbReference>
<accession>A0A4Y8ZYQ4</accession>
<gene>
    <name evidence="9" type="ORF">E2493_02760</name>
</gene>
<organism evidence="9 10">
    <name type="scientific">Sphingomonas parva</name>
    <dbReference type="NCBI Taxonomy" id="2555898"/>
    <lineage>
        <taxon>Bacteria</taxon>
        <taxon>Pseudomonadati</taxon>
        <taxon>Pseudomonadota</taxon>
        <taxon>Alphaproteobacteria</taxon>
        <taxon>Sphingomonadales</taxon>
        <taxon>Sphingomonadaceae</taxon>
        <taxon>Sphingomonas</taxon>
    </lineage>
</organism>
<dbReference type="UniPathway" id="UPA00219"/>
<dbReference type="PANTHER" id="PTHR41533:SF2">
    <property type="entry name" value="BLR7131 PROTEIN"/>
    <property type="match status" value="1"/>
</dbReference>
<dbReference type="GO" id="GO:0004180">
    <property type="term" value="F:carboxypeptidase activity"/>
    <property type="evidence" value="ECO:0007669"/>
    <property type="project" value="UniProtKB-ARBA"/>
</dbReference>
<evidence type="ECO:0000256" key="5">
    <source>
        <dbReference type="ARBA" id="ARBA00022984"/>
    </source>
</evidence>
<dbReference type="OrthoDB" id="9778545at2"/>
<dbReference type="CDD" id="cd16913">
    <property type="entry name" value="YkuD_like"/>
    <property type="match status" value="1"/>
</dbReference>
<dbReference type="GO" id="GO:0071555">
    <property type="term" value="P:cell wall organization"/>
    <property type="evidence" value="ECO:0007669"/>
    <property type="project" value="UniProtKB-UniRule"/>
</dbReference>
<dbReference type="InterPro" id="IPR036366">
    <property type="entry name" value="PGBDSf"/>
</dbReference>
<dbReference type="SUPFAM" id="SSF47090">
    <property type="entry name" value="PGBD-like"/>
    <property type="match status" value="1"/>
</dbReference>
<keyword evidence="4 7" id="KW-0133">Cell shape</keyword>
<dbReference type="Proteomes" id="UP000298213">
    <property type="component" value="Unassembled WGS sequence"/>
</dbReference>
<evidence type="ECO:0000313" key="10">
    <source>
        <dbReference type="Proteomes" id="UP000298213"/>
    </source>
</evidence>
<evidence type="ECO:0000256" key="2">
    <source>
        <dbReference type="ARBA" id="ARBA00005992"/>
    </source>
</evidence>
<dbReference type="AlphaFoldDB" id="A0A4Y8ZYQ4"/>
<dbReference type="InterPro" id="IPR036365">
    <property type="entry name" value="PGBD-like_sf"/>
</dbReference>
<sequence>MRGFIMGVSLVALAASGCGDNQGGNGSQSVAVEPKQVTAAELQAAVTDERVRRFYELRQWQPAWTDESAQDLTAALGDAGRHAIDVSSFTYAASQAGSPAEREARLTLAAIEYASALATGATDPRNLWEVYTVPMNRVDVVEGLQQAAAQGTVSAWLAALASQDAEYKALSEAYVSYKQRAGEEARAPIPSGKKIEIGSTDPRVLQIVDALRSNGYLAAKPAEQGDRSRPASVGGSAVYTREIAEGVKRLQAEYGIKPDGVIGDEALEALNTGPVQRARILAVNLERRRWLQRQPPATRIDVNTAATVLDYWRDGEHGHRAKVVVGQPGWETPQLGSPITRLVANPPWTVPESIAQKEVLPKGAAYMRRENMTMKDRRIVQAPGPNSALGLVKFDMDNPHAIYLHDTPAKALFARQERHASHGCARVENAIGFARLLAQYDGKLDAFNKALATGEETGVPLSRAIPVRFLYHTAYFDGSRVVFLHDDYGWDDKVAKSLGIRGELRRHAKAYPTDVGP</sequence>
<proteinExistence type="inferred from homology"/>
<comment type="pathway">
    <text evidence="1 7">Cell wall biogenesis; peptidoglycan biosynthesis.</text>
</comment>
<dbReference type="GO" id="GO:0009252">
    <property type="term" value="P:peptidoglycan biosynthetic process"/>
    <property type="evidence" value="ECO:0007669"/>
    <property type="project" value="UniProtKB-UniPathway"/>
</dbReference>
<keyword evidence="5 7" id="KW-0573">Peptidoglycan synthesis</keyword>
<keyword evidence="6 7" id="KW-0961">Cell wall biogenesis/degradation</keyword>
<dbReference type="Pfam" id="PF20142">
    <property type="entry name" value="Scaffold"/>
    <property type="match status" value="1"/>
</dbReference>
<dbReference type="PROSITE" id="PS51257">
    <property type="entry name" value="PROKAR_LIPOPROTEIN"/>
    <property type="match status" value="1"/>
</dbReference>
<evidence type="ECO:0000259" key="8">
    <source>
        <dbReference type="PROSITE" id="PS52029"/>
    </source>
</evidence>
<dbReference type="InterPro" id="IPR045380">
    <property type="entry name" value="LD_TPept_scaffold_dom"/>
</dbReference>
<evidence type="ECO:0000313" key="9">
    <source>
        <dbReference type="EMBL" id="TFI59776.1"/>
    </source>
</evidence>
<dbReference type="InterPro" id="IPR052905">
    <property type="entry name" value="LD-transpeptidase_YkuD-like"/>
</dbReference>
<dbReference type="Pfam" id="PF03734">
    <property type="entry name" value="YkuD"/>
    <property type="match status" value="1"/>
</dbReference>
<comment type="caution">
    <text evidence="9">The sequence shown here is derived from an EMBL/GenBank/DDBJ whole genome shotgun (WGS) entry which is preliminary data.</text>
</comment>
<comment type="similarity">
    <text evidence="2">Belongs to the YkuD family.</text>
</comment>
<dbReference type="GO" id="GO:0008360">
    <property type="term" value="P:regulation of cell shape"/>
    <property type="evidence" value="ECO:0007669"/>
    <property type="project" value="UniProtKB-UniRule"/>
</dbReference>
<dbReference type="InterPro" id="IPR038063">
    <property type="entry name" value="Transpep_catalytic_dom"/>
</dbReference>
<dbReference type="SUPFAM" id="SSF141523">
    <property type="entry name" value="L,D-transpeptidase catalytic domain-like"/>
    <property type="match status" value="1"/>
</dbReference>
<feature type="domain" description="L,D-TPase catalytic" evidence="8">
    <location>
        <begin position="298"/>
        <end position="447"/>
    </location>
</feature>
<feature type="active site" description="Proton donor/acceptor" evidence="7">
    <location>
        <position position="405"/>
    </location>
</feature>
<evidence type="ECO:0000256" key="1">
    <source>
        <dbReference type="ARBA" id="ARBA00004752"/>
    </source>
</evidence>
<evidence type="ECO:0000256" key="3">
    <source>
        <dbReference type="ARBA" id="ARBA00022679"/>
    </source>
</evidence>
<reference evidence="9 10" key="1">
    <citation type="submission" date="2019-03" db="EMBL/GenBank/DDBJ databases">
        <title>Genome sequence of Sphingomonas sp. 17J27-24.</title>
        <authorList>
            <person name="Kim M."/>
            <person name="Maeng S."/>
            <person name="Sathiyaraj S."/>
        </authorList>
    </citation>
    <scope>NUCLEOTIDE SEQUENCE [LARGE SCALE GENOMIC DNA]</scope>
    <source>
        <strain evidence="9 10">17J27-24</strain>
    </source>
</reference>
<dbReference type="Gene3D" id="2.40.440.10">
    <property type="entry name" value="L,D-transpeptidase catalytic domain-like"/>
    <property type="match status" value="1"/>
</dbReference>